<sequence>MYVWHLVLSSLNKFAVREASIGRALGVITRCIIVVHFCFVVGFTVCVHAYAAEIAKGSPILFDTVRSNYGVDVSSLKTSGNFTCTKPGLYLISATIRSKTNAAYFAVYKKNTAIVYGYTAEHEKTDTFQHSGTIQCVKSFGQGDVISVKPWKTIEVNKWSCLTVVMVK</sequence>
<keyword evidence="1" id="KW-0812">Transmembrane</keyword>
<proteinExistence type="predicted"/>
<dbReference type="SUPFAM" id="SSF49842">
    <property type="entry name" value="TNF-like"/>
    <property type="match status" value="1"/>
</dbReference>
<name>A0A6J8D2B3_MYTCO</name>
<evidence type="ECO:0000313" key="4">
    <source>
        <dbReference type="Proteomes" id="UP000507470"/>
    </source>
</evidence>
<dbReference type="Pfam" id="PF00386">
    <property type="entry name" value="C1q"/>
    <property type="match status" value="1"/>
</dbReference>
<feature type="transmembrane region" description="Helical" evidence="1">
    <location>
        <begin position="27"/>
        <end position="51"/>
    </location>
</feature>
<keyword evidence="1" id="KW-0472">Membrane</keyword>
<dbReference type="InterPro" id="IPR001073">
    <property type="entry name" value="C1q_dom"/>
</dbReference>
<dbReference type="AlphaFoldDB" id="A0A6J8D2B3"/>
<evidence type="ECO:0000259" key="2">
    <source>
        <dbReference type="Pfam" id="PF00386"/>
    </source>
</evidence>
<dbReference type="InterPro" id="IPR008983">
    <property type="entry name" value="Tumour_necrosis_fac-like_dom"/>
</dbReference>
<keyword evidence="4" id="KW-1185">Reference proteome</keyword>
<accession>A0A6J8D2B3</accession>
<feature type="domain" description="C1q" evidence="2">
    <location>
        <begin position="43"/>
        <end position="128"/>
    </location>
</feature>
<protein>
    <recommendedName>
        <fullName evidence="2">C1q domain-containing protein</fullName>
    </recommendedName>
</protein>
<reference evidence="3 4" key="1">
    <citation type="submission" date="2020-06" db="EMBL/GenBank/DDBJ databases">
        <authorList>
            <person name="Li R."/>
            <person name="Bekaert M."/>
        </authorList>
    </citation>
    <scope>NUCLEOTIDE SEQUENCE [LARGE SCALE GENOMIC DNA]</scope>
    <source>
        <strain evidence="4">wild</strain>
    </source>
</reference>
<dbReference type="OrthoDB" id="6147531at2759"/>
<evidence type="ECO:0000256" key="1">
    <source>
        <dbReference type="SAM" id="Phobius"/>
    </source>
</evidence>
<evidence type="ECO:0000313" key="3">
    <source>
        <dbReference type="EMBL" id="CAC5401382.1"/>
    </source>
</evidence>
<gene>
    <name evidence="3" type="ORF">MCOR_35472</name>
</gene>
<dbReference type="Gene3D" id="2.60.120.40">
    <property type="match status" value="1"/>
</dbReference>
<organism evidence="3 4">
    <name type="scientific">Mytilus coruscus</name>
    <name type="common">Sea mussel</name>
    <dbReference type="NCBI Taxonomy" id="42192"/>
    <lineage>
        <taxon>Eukaryota</taxon>
        <taxon>Metazoa</taxon>
        <taxon>Spiralia</taxon>
        <taxon>Lophotrochozoa</taxon>
        <taxon>Mollusca</taxon>
        <taxon>Bivalvia</taxon>
        <taxon>Autobranchia</taxon>
        <taxon>Pteriomorphia</taxon>
        <taxon>Mytilida</taxon>
        <taxon>Mytiloidea</taxon>
        <taxon>Mytilidae</taxon>
        <taxon>Mytilinae</taxon>
        <taxon>Mytilus</taxon>
    </lineage>
</organism>
<dbReference type="EMBL" id="CACVKT020006401">
    <property type="protein sequence ID" value="CAC5401382.1"/>
    <property type="molecule type" value="Genomic_DNA"/>
</dbReference>
<keyword evidence="1" id="KW-1133">Transmembrane helix</keyword>
<dbReference type="Proteomes" id="UP000507470">
    <property type="component" value="Unassembled WGS sequence"/>
</dbReference>